<comment type="similarity">
    <text evidence="10 11">Belongs to the TonB-dependent receptor family.</text>
</comment>
<keyword evidence="3 10" id="KW-1134">Transmembrane beta strand</keyword>
<dbReference type="EMBL" id="FQXS01000016">
    <property type="protein sequence ID" value="SHH93379.1"/>
    <property type="molecule type" value="Genomic_DNA"/>
</dbReference>
<gene>
    <name evidence="15" type="ORF">SAMN02745124_02655</name>
</gene>
<sequence>MQNRLNGKKRISIVFAAFTAGAFAGLMPSVATVDALADTNLEHMTLQEIVVTDSIITESATVVGAKTIEKGKNTTIPDAIKDEPDITISRRAVVGDTKDIVSIRGLSTNRIELDINGRPVNASGVVGGYYIDWGTIPLDNIEKIEVIRGGSSALYGNNNLGGVINVITKSPTESPTFTLYGNVATADGLDLAQNYRFSHSYKIGAFGYSLGGSYQKADAFLWNNDFEGKNVTVNTEIDMPLSGLLTLGMQYSENNRGFIVNNRRSSDPDDPGFTQKINPDYPLSLGENLAPPFGRAYLASAGATSEKTKYYLDLGYEQLIGDALVEFKLYKNIEDRDEENYSMNGLVPGYSAGTLVVDQSVASDRSYGGSLKATVPFGDHELIGGVQYKVLSYGDITVNHIDVAYNGSPNSSSEPSQEAEMIGYFLQDTWNISDKFILTAGLRYDTYELKPINNAPLAELSDETLAPKLTGTYAITDEDTLTASIYQSNRTPGLPEMWWWANGMTRGNPTLVPEKNNAAEMIYQHRFSPTTQTRVSGYYYDIDDYIMMRFDPDWRGVYNIDQVQIYGASIEQQLGLTSWLSARASLTYQESKKEGDVFDTARLTDELDFLPQWKASLGLEFKLPYQATVTTDFHYSSDRSGIYAYTNSSGRALKRLVTVDSSLTCDLNVKVPVLEQGELSLFAQNLFNASYEEAYGYPLPGILVGTSFKWNF</sequence>
<dbReference type="Gene3D" id="2.170.130.10">
    <property type="entry name" value="TonB-dependent receptor, plug domain"/>
    <property type="match status" value="1"/>
</dbReference>
<dbReference type="RefSeq" id="WP_073376778.1">
    <property type="nucleotide sequence ID" value="NZ_FQXS01000016.1"/>
</dbReference>
<dbReference type="Proteomes" id="UP000184139">
    <property type="component" value="Unassembled WGS sequence"/>
</dbReference>
<dbReference type="PANTHER" id="PTHR30069">
    <property type="entry name" value="TONB-DEPENDENT OUTER MEMBRANE RECEPTOR"/>
    <property type="match status" value="1"/>
</dbReference>
<dbReference type="Gene3D" id="2.40.170.20">
    <property type="entry name" value="TonB-dependent receptor, beta-barrel domain"/>
    <property type="match status" value="1"/>
</dbReference>
<dbReference type="InterPro" id="IPR039426">
    <property type="entry name" value="TonB-dep_rcpt-like"/>
</dbReference>
<dbReference type="PANTHER" id="PTHR30069:SF29">
    <property type="entry name" value="HEMOGLOBIN AND HEMOGLOBIN-HAPTOGLOBIN-BINDING PROTEIN 1-RELATED"/>
    <property type="match status" value="1"/>
</dbReference>
<organism evidence="15 16">
    <name type="scientific">Desulfofustis glycolicus DSM 9705</name>
    <dbReference type="NCBI Taxonomy" id="1121409"/>
    <lineage>
        <taxon>Bacteria</taxon>
        <taxon>Pseudomonadati</taxon>
        <taxon>Thermodesulfobacteriota</taxon>
        <taxon>Desulfobulbia</taxon>
        <taxon>Desulfobulbales</taxon>
        <taxon>Desulfocapsaceae</taxon>
        <taxon>Desulfofustis</taxon>
    </lineage>
</organism>
<evidence type="ECO:0000256" key="1">
    <source>
        <dbReference type="ARBA" id="ARBA00004571"/>
    </source>
</evidence>
<keyword evidence="2 10" id="KW-0813">Transport</keyword>
<keyword evidence="5 12" id="KW-0732">Signal</keyword>
<evidence type="ECO:0000259" key="13">
    <source>
        <dbReference type="Pfam" id="PF00593"/>
    </source>
</evidence>
<feature type="signal peptide" evidence="12">
    <location>
        <begin position="1"/>
        <end position="24"/>
    </location>
</feature>
<keyword evidence="8" id="KW-0675">Receptor</keyword>
<dbReference type="CDD" id="cd01347">
    <property type="entry name" value="ligand_gated_channel"/>
    <property type="match status" value="1"/>
</dbReference>
<evidence type="ECO:0000256" key="3">
    <source>
        <dbReference type="ARBA" id="ARBA00022452"/>
    </source>
</evidence>
<dbReference type="InterPro" id="IPR037066">
    <property type="entry name" value="Plug_dom_sf"/>
</dbReference>
<reference evidence="15 16" key="1">
    <citation type="submission" date="2016-11" db="EMBL/GenBank/DDBJ databases">
        <authorList>
            <person name="Jaros S."/>
            <person name="Januszkiewicz K."/>
            <person name="Wedrychowicz H."/>
        </authorList>
    </citation>
    <scope>NUCLEOTIDE SEQUENCE [LARGE SCALE GENOMIC DNA]</scope>
    <source>
        <strain evidence="15 16">DSM 9705</strain>
    </source>
</reference>
<evidence type="ECO:0000256" key="11">
    <source>
        <dbReference type="RuleBase" id="RU003357"/>
    </source>
</evidence>
<dbReference type="PROSITE" id="PS52016">
    <property type="entry name" value="TONB_DEPENDENT_REC_3"/>
    <property type="match status" value="1"/>
</dbReference>
<proteinExistence type="inferred from homology"/>
<dbReference type="InterPro" id="IPR012910">
    <property type="entry name" value="Plug_dom"/>
</dbReference>
<name>A0A1M5X0I9_9BACT</name>
<keyword evidence="6 11" id="KW-0798">TonB box</keyword>
<evidence type="ECO:0000256" key="2">
    <source>
        <dbReference type="ARBA" id="ARBA00022448"/>
    </source>
</evidence>
<evidence type="ECO:0000256" key="9">
    <source>
        <dbReference type="ARBA" id="ARBA00023237"/>
    </source>
</evidence>
<feature type="domain" description="TonB-dependent receptor-like beta-barrel" evidence="13">
    <location>
        <begin position="262"/>
        <end position="686"/>
    </location>
</feature>
<dbReference type="SUPFAM" id="SSF56935">
    <property type="entry name" value="Porins"/>
    <property type="match status" value="1"/>
</dbReference>
<keyword evidence="16" id="KW-1185">Reference proteome</keyword>
<dbReference type="GO" id="GO:0015344">
    <property type="term" value="F:siderophore uptake transmembrane transporter activity"/>
    <property type="evidence" value="ECO:0007669"/>
    <property type="project" value="TreeGrafter"/>
</dbReference>
<evidence type="ECO:0000256" key="6">
    <source>
        <dbReference type="ARBA" id="ARBA00023077"/>
    </source>
</evidence>
<comment type="subcellular location">
    <subcellularLocation>
        <location evidence="1 10">Cell outer membrane</location>
        <topology evidence="1 10">Multi-pass membrane protein</topology>
    </subcellularLocation>
</comment>
<dbReference type="GO" id="GO:0009279">
    <property type="term" value="C:cell outer membrane"/>
    <property type="evidence" value="ECO:0007669"/>
    <property type="project" value="UniProtKB-SubCell"/>
</dbReference>
<protein>
    <submittedName>
        <fullName evidence="15">Iron complex outermembrane recepter protein</fullName>
    </submittedName>
</protein>
<evidence type="ECO:0000256" key="7">
    <source>
        <dbReference type="ARBA" id="ARBA00023136"/>
    </source>
</evidence>
<evidence type="ECO:0000256" key="4">
    <source>
        <dbReference type="ARBA" id="ARBA00022692"/>
    </source>
</evidence>
<keyword evidence="9 10" id="KW-0998">Cell outer membrane</keyword>
<accession>A0A1M5X0I9</accession>
<keyword evidence="4 10" id="KW-0812">Transmembrane</keyword>
<keyword evidence="7 10" id="KW-0472">Membrane</keyword>
<dbReference type="STRING" id="1121409.SAMN02745124_02655"/>
<dbReference type="Pfam" id="PF00593">
    <property type="entry name" value="TonB_dep_Rec_b-barrel"/>
    <property type="match status" value="1"/>
</dbReference>
<dbReference type="InterPro" id="IPR036942">
    <property type="entry name" value="Beta-barrel_TonB_sf"/>
</dbReference>
<evidence type="ECO:0000313" key="16">
    <source>
        <dbReference type="Proteomes" id="UP000184139"/>
    </source>
</evidence>
<dbReference type="OrthoDB" id="9763670at2"/>
<dbReference type="AlphaFoldDB" id="A0A1M5X0I9"/>
<evidence type="ECO:0000256" key="10">
    <source>
        <dbReference type="PROSITE-ProRule" id="PRU01360"/>
    </source>
</evidence>
<dbReference type="GO" id="GO:0044718">
    <property type="term" value="P:siderophore transmembrane transport"/>
    <property type="evidence" value="ECO:0007669"/>
    <property type="project" value="TreeGrafter"/>
</dbReference>
<evidence type="ECO:0000313" key="15">
    <source>
        <dbReference type="EMBL" id="SHH93379.1"/>
    </source>
</evidence>
<dbReference type="InterPro" id="IPR000531">
    <property type="entry name" value="Beta-barrel_TonB"/>
</dbReference>
<evidence type="ECO:0000256" key="12">
    <source>
        <dbReference type="SAM" id="SignalP"/>
    </source>
</evidence>
<evidence type="ECO:0000256" key="8">
    <source>
        <dbReference type="ARBA" id="ARBA00023170"/>
    </source>
</evidence>
<evidence type="ECO:0000259" key="14">
    <source>
        <dbReference type="Pfam" id="PF07715"/>
    </source>
</evidence>
<evidence type="ECO:0000256" key="5">
    <source>
        <dbReference type="ARBA" id="ARBA00022729"/>
    </source>
</evidence>
<dbReference type="Pfam" id="PF07715">
    <property type="entry name" value="Plug"/>
    <property type="match status" value="1"/>
</dbReference>
<feature type="domain" description="TonB-dependent receptor plug" evidence="14">
    <location>
        <begin position="57"/>
        <end position="163"/>
    </location>
</feature>
<feature type="chain" id="PRO_5013177988" evidence="12">
    <location>
        <begin position="25"/>
        <end position="712"/>
    </location>
</feature>